<dbReference type="Proteomes" id="UP000275910">
    <property type="component" value="Unassembled WGS sequence"/>
</dbReference>
<organism evidence="1 2">
    <name type="scientific">Lysobacter enzymogenes</name>
    <dbReference type="NCBI Taxonomy" id="69"/>
    <lineage>
        <taxon>Bacteria</taxon>
        <taxon>Pseudomonadati</taxon>
        <taxon>Pseudomonadota</taxon>
        <taxon>Gammaproteobacteria</taxon>
        <taxon>Lysobacterales</taxon>
        <taxon>Lysobacteraceae</taxon>
        <taxon>Lysobacter</taxon>
    </lineage>
</organism>
<dbReference type="EMBL" id="RCTY01000019">
    <property type="protein sequence ID" value="ROU07770.1"/>
    <property type="molecule type" value="Genomic_DNA"/>
</dbReference>
<reference evidence="1 2" key="1">
    <citation type="submission" date="2018-10" db="EMBL/GenBank/DDBJ databases">
        <title>The genome of Lysobacter enzymogenes OH11.</title>
        <authorList>
            <person name="Liu F."/>
            <person name="Zhao Y."/>
            <person name="Qian G."/>
            <person name="Chen Y."/>
            <person name="Xu H."/>
        </authorList>
    </citation>
    <scope>NUCLEOTIDE SEQUENCE [LARGE SCALE GENOMIC DNA]</scope>
    <source>
        <strain evidence="1 2">OH11</strain>
    </source>
</reference>
<proteinExistence type="predicted"/>
<comment type="caution">
    <text evidence="1">The sequence shown here is derived from an EMBL/GenBank/DDBJ whole genome shotgun (WGS) entry which is preliminary data.</text>
</comment>
<protein>
    <submittedName>
        <fullName evidence="1">Uncharacterized protein</fullName>
    </submittedName>
</protein>
<dbReference type="AlphaFoldDB" id="A0A3N2RJW7"/>
<dbReference type="RefSeq" id="WP_123646593.1">
    <property type="nucleotide sequence ID" value="NZ_RCTY01000019.1"/>
</dbReference>
<accession>A0A3N2RJW7</accession>
<evidence type="ECO:0000313" key="1">
    <source>
        <dbReference type="EMBL" id="ROU07770.1"/>
    </source>
</evidence>
<evidence type="ECO:0000313" key="2">
    <source>
        <dbReference type="Proteomes" id="UP000275910"/>
    </source>
</evidence>
<name>A0A3N2RJW7_LYSEN</name>
<sequence>MTTSAIRFNGHSVFVADAELREWIKALAWSLPSFVSGEAGSDGAWLLQACNEWINDHENLPPGLRDIELDEVLSTTERVDDFRGYLLSLPDSEAGGHGYDAKTAHSVVGKVVHELLR</sequence>
<gene>
    <name evidence="1" type="ORF">D9T17_06060</name>
</gene>